<dbReference type="FunFam" id="3.30.70.270:FF:000001">
    <property type="entry name" value="Diguanylate cyclase domain protein"/>
    <property type="match status" value="1"/>
</dbReference>
<dbReference type="InterPro" id="IPR015943">
    <property type="entry name" value="WD40/YVTN_repeat-like_dom_sf"/>
</dbReference>
<dbReference type="PANTHER" id="PTHR45138:SF9">
    <property type="entry name" value="DIGUANYLATE CYCLASE DGCM-RELATED"/>
    <property type="match status" value="1"/>
</dbReference>
<comment type="catalytic activity">
    <reaction evidence="3">
        <text>2 GTP = 3',3'-c-di-GMP + 2 diphosphate</text>
        <dbReference type="Rhea" id="RHEA:24898"/>
        <dbReference type="ChEBI" id="CHEBI:33019"/>
        <dbReference type="ChEBI" id="CHEBI:37565"/>
        <dbReference type="ChEBI" id="CHEBI:58805"/>
        <dbReference type="EC" id="2.7.7.65"/>
    </reaction>
</comment>
<dbReference type="InterPro" id="IPR013783">
    <property type="entry name" value="Ig-like_fold"/>
</dbReference>
<evidence type="ECO:0000256" key="2">
    <source>
        <dbReference type="ARBA" id="ARBA00012528"/>
    </source>
</evidence>
<dbReference type="GO" id="GO:0043709">
    <property type="term" value="P:cell adhesion involved in single-species biofilm formation"/>
    <property type="evidence" value="ECO:0007669"/>
    <property type="project" value="TreeGrafter"/>
</dbReference>
<dbReference type="OrthoDB" id="176203at2"/>
<dbReference type="EC" id="2.7.7.65" evidence="2"/>
<evidence type="ECO:0000313" key="7">
    <source>
        <dbReference type="Proteomes" id="UP000199603"/>
    </source>
</evidence>
<comment type="cofactor">
    <cofactor evidence="1">
        <name>Mg(2+)</name>
        <dbReference type="ChEBI" id="CHEBI:18420"/>
    </cofactor>
</comment>
<evidence type="ECO:0000313" key="6">
    <source>
        <dbReference type="EMBL" id="SDD06834.1"/>
    </source>
</evidence>
<keyword evidence="4" id="KW-0732">Signal</keyword>
<keyword evidence="7" id="KW-1185">Reference proteome</keyword>
<evidence type="ECO:0000256" key="3">
    <source>
        <dbReference type="ARBA" id="ARBA00034247"/>
    </source>
</evidence>
<dbReference type="SUPFAM" id="SSF50998">
    <property type="entry name" value="Quinoprotein alcohol dehydrogenase-like"/>
    <property type="match status" value="1"/>
</dbReference>
<dbReference type="Pfam" id="PF00990">
    <property type="entry name" value="GGDEF"/>
    <property type="match status" value="1"/>
</dbReference>
<accession>A0A1G6RR55</accession>
<dbReference type="GO" id="GO:0052621">
    <property type="term" value="F:diguanylate cyclase activity"/>
    <property type="evidence" value="ECO:0007669"/>
    <property type="project" value="UniProtKB-EC"/>
</dbReference>
<dbReference type="GO" id="GO:1902201">
    <property type="term" value="P:negative regulation of bacterial-type flagellum-dependent cell motility"/>
    <property type="evidence" value="ECO:0007669"/>
    <property type="project" value="TreeGrafter"/>
</dbReference>
<dbReference type="SUPFAM" id="SSF63829">
    <property type="entry name" value="Calcium-dependent phosphotriesterase"/>
    <property type="match status" value="1"/>
</dbReference>
<dbReference type="Gene3D" id="2.60.40.10">
    <property type="entry name" value="Immunoglobulins"/>
    <property type="match status" value="1"/>
</dbReference>
<reference evidence="6 7" key="1">
    <citation type="submission" date="2016-10" db="EMBL/GenBank/DDBJ databases">
        <authorList>
            <person name="de Groot N.N."/>
        </authorList>
    </citation>
    <scope>NUCLEOTIDE SEQUENCE [LARGE SCALE GENOMIC DNA]</scope>
    <source>
        <strain evidence="6 7">DSM 16957</strain>
    </source>
</reference>
<proteinExistence type="predicted"/>
<protein>
    <recommendedName>
        <fullName evidence="2">diguanylate cyclase</fullName>
        <ecNumber evidence="2">2.7.7.65</ecNumber>
    </recommendedName>
</protein>
<dbReference type="Gene3D" id="3.30.70.270">
    <property type="match status" value="1"/>
</dbReference>
<dbReference type="NCBIfam" id="TIGR00254">
    <property type="entry name" value="GGDEF"/>
    <property type="match status" value="1"/>
</dbReference>
<dbReference type="InterPro" id="IPR029787">
    <property type="entry name" value="Nucleotide_cyclase"/>
</dbReference>
<evidence type="ECO:0000259" key="5">
    <source>
        <dbReference type="PROSITE" id="PS50887"/>
    </source>
</evidence>
<dbReference type="InterPro" id="IPR011110">
    <property type="entry name" value="Reg_prop"/>
</dbReference>
<organism evidence="6 7">
    <name type="scientific">Aquimonas voraii</name>
    <dbReference type="NCBI Taxonomy" id="265719"/>
    <lineage>
        <taxon>Bacteria</taxon>
        <taxon>Pseudomonadati</taxon>
        <taxon>Pseudomonadota</taxon>
        <taxon>Gammaproteobacteria</taxon>
        <taxon>Lysobacterales</taxon>
        <taxon>Lysobacteraceae</taxon>
        <taxon>Aquimonas</taxon>
    </lineage>
</organism>
<sequence length="1005" mass="111088">MNDLPSPARRLLRRLCVLLVLAAPLLGPRGAVAAQRYDHEDGLPSAQVQSLAMDARGFLWIGTQDGVVRFDSHRFLPIDVDGGFSAPDPHVRRMLAVPGAVYLATRSRLLRFDLATERLDELRSGNEEIVGVYALKADANGSIYAGTESGQLFRWQDADWQTPLQPLRLLDAEGQPWREPLAINDLAVGASTLWLATMGGIHALDPDSLRLRFQPLDLPQVQGGRAHVSAVHEDAQGRLWVGFWNDGLARFSPATGRTDWFHPSLGNSGALRATSVYSFFERGDRLYIGSNRGLVVYRRDCDCLRGLNLPEWEAREGSGVIITSLAAEPGGDGLWAAVWGSGLARFSRFDEAVERQLPIEGRSDSLGHPMVSSLLVDHRRRLWIGTYGAGVHWVDADQRSAGLHWPLQRLPFGEWRVESRFIWHLRELDDALLVGSGYGLFRWDGGQLQEIDAELQSLRSSLVLGDGRLLVGTGWGLFLNQDGGRGPVQRVALEGADGRPVWSIQRWRDEVWLGTDRGLLRLDAQLRPRARVAVGADDRSLPGAVVWAQKPDAEGRLWLATSGGLVSVPDAPGEPRFERQSSLLAAGIRSVNSIEFDATGDLWAGSPRGLLRYRPQSGELDLLEARDGLLSSQQNIGASASDGERLYFGGIGGFIAFRPEDVPARSASLRPTVVRWRLGQGEWLPGNGEIALPHGHAPLQVEFSAFHYDRPERVRYAYRWHPAETEFTPLGDAHSAVFSRLPTGRQRLELRARLEGAAPAAAEAVVLEVEVAQAWHQTLWARLLIGTALVLAWIGFNRLRLRQARRYAQGLEREVGERTRELRVAKEALEQANARLRRQVAMDPLTGLANRRALFAAIEARQDRTRAAGVLLIDLDHFKRINDRHGHDVGDAVLVDFAGVLQREVHRDCLCARYGGEEFLLLLDEATPAALAALAERLLTDVRGRRLRLEGHPPVHYTISIGVALAAPDEPVVAVIQRADRALYQAKREGRDRWVQAPGAEEAGA</sequence>
<dbReference type="PROSITE" id="PS50887">
    <property type="entry name" value="GGDEF"/>
    <property type="match status" value="1"/>
</dbReference>
<dbReference type="SMART" id="SM00267">
    <property type="entry name" value="GGDEF"/>
    <property type="match status" value="1"/>
</dbReference>
<dbReference type="GO" id="GO:0005886">
    <property type="term" value="C:plasma membrane"/>
    <property type="evidence" value="ECO:0007669"/>
    <property type="project" value="TreeGrafter"/>
</dbReference>
<dbReference type="EMBL" id="FNAG01000001">
    <property type="protein sequence ID" value="SDD06834.1"/>
    <property type="molecule type" value="Genomic_DNA"/>
</dbReference>
<dbReference type="PANTHER" id="PTHR45138">
    <property type="entry name" value="REGULATORY COMPONENTS OF SENSORY TRANSDUCTION SYSTEM"/>
    <property type="match status" value="1"/>
</dbReference>
<dbReference type="Proteomes" id="UP000199603">
    <property type="component" value="Unassembled WGS sequence"/>
</dbReference>
<dbReference type="CDD" id="cd01949">
    <property type="entry name" value="GGDEF"/>
    <property type="match status" value="1"/>
</dbReference>
<dbReference type="STRING" id="265719.SAMN04488509_10141"/>
<gene>
    <name evidence="6" type="ORF">SAMN04488509_10141</name>
</gene>
<feature type="signal peptide" evidence="4">
    <location>
        <begin position="1"/>
        <end position="33"/>
    </location>
</feature>
<dbReference type="Pfam" id="PF07494">
    <property type="entry name" value="Reg_prop"/>
    <property type="match status" value="1"/>
</dbReference>
<dbReference type="InterPro" id="IPR050469">
    <property type="entry name" value="Diguanylate_Cyclase"/>
</dbReference>
<dbReference type="SUPFAM" id="SSF55073">
    <property type="entry name" value="Nucleotide cyclase"/>
    <property type="match status" value="1"/>
</dbReference>
<dbReference type="Gene3D" id="2.130.10.10">
    <property type="entry name" value="YVTN repeat-like/Quinoprotein amine dehydrogenase"/>
    <property type="match status" value="3"/>
</dbReference>
<feature type="chain" id="PRO_5011763761" description="diguanylate cyclase" evidence="4">
    <location>
        <begin position="34"/>
        <end position="1005"/>
    </location>
</feature>
<dbReference type="AlphaFoldDB" id="A0A1G6RR55"/>
<dbReference type="InterPro" id="IPR000160">
    <property type="entry name" value="GGDEF_dom"/>
</dbReference>
<dbReference type="RefSeq" id="WP_091237466.1">
    <property type="nucleotide sequence ID" value="NZ_FNAG01000001.1"/>
</dbReference>
<feature type="domain" description="GGDEF" evidence="5">
    <location>
        <begin position="866"/>
        <end position="999"/>
    </location>
</feature>
<name>A0A1G6RR55_9GAMM</name>
<dbReference type="InterPro" id="IPR043128">
    <property type="entry name" value="Rev_trsase/Diguanyl_cyclase"/>
</dbReference>
<evidence type="ECO:0000256" key="1">
    <source>
        <dbReference type="ARBA" id="ARBA00001946"/>
    </source>
</evidence>
<evidence type="ECO:0000256" key="4">
    <source>
        <dbReference type="SAM" id="SignalP"/>
    </source>
</evidence>
<dbReference type="InterPro" id="IPR011047">
    <property type="entry name" value="Quinoprotein_ADH-like_sf"/>
</dbReference>